<dbReference type="EMBL" id="JAGTJS010000021">
    <property type="protein sequence ID" value="KAH7239577.1"/>
    <property type="molecule type" value="Genomic_DNA"/>
</dbReference>
<comment type="caution">
    <text evidence="4">The sequence shown here is derived from an EMBL/GenBank/DDBJ whole genome shotgun (WGS) entry which is preliminary data.</text>
</comment>
<name>A0A9P9JVT4_FUSSL</name>
<protein>
    <recommendedName>
        <fullName evidence="3">NmrA-like domain-containing protein</fullName>
    </recommendedName>
</protein>
<evidence type="ECO:0000256" key="1">
    <source>
        <dbReference type="ARBA" id="ARBA00022857"/>
    </source>
</evidence>
<evidence type="ECO:0000259" key="3">
    <source>
        <dbReference type="Pfam" id="PF05368"/>
    </source>
</evidence>
<dbReference type="SMR" id="A0A9P9JVT4"/>
<keyword evidence="5" id="KW-1185">Reference proteome</keyword>
<dbReference type="InterPro" id="IPR051609">
    <property type="entry name" value="NmrA/Isoflavone_reductase-like"/>
</dbReference>
<evidence type="ECO:0000313" key="5">
    <source>
        <dbReference type="Proteomes" id="UP000736672"/>
    </source>
</evidence>
<dbReference type="InterPro" id="IPR036291">
    <property type="entry name" value="NAD(P)-bd_dom_sf"/>
</dbReference>
<evidence type="ECO:0000256" key="2">
    <source>
        <dbReference type="ARBA" id="ARBA00023002"/>
    </source>
</evidence>
<reference evidence="4" key="1">
    <citation type="journal article" date="2021" name="Nat. Commun.">
        <title>Genetic determinants of endophytism in the Arabidopsis root mycobiome.</title>
        <authorList>
            <person name="Mesny F."/>
            <person name="Miyauchi S."/>
            <person name="Thiergart T."/>
            <person name="Pickel B."/>
            <person name="Atanasova L."/>
            <person name="Karlsson M."/>
            <person name="Huettel B."/>
            <person name="Barry K.W."/>
            <person name="Haridas S."/>
            <person name="Chen C."/>
            <person name="Bauer D."/>
            <person name="Andreopoulos W."/>
            <person name="Pangilinan J."/>
            <person name="LaButti K."/>
            <person name="Riley R."/>
            <person name="Lipzen A."/>
            <person name="Clum A."/>
            <person name="Drula E."/>
            <person name="Henrissat B."/>
            <person name="Kohler A."/>
            <person name="Grigoriev I.V."/>
            <person name="Martin F.M."/>
            <person name="Hacquard S."/>
        </authorList>
    </citation>
    <scope>NUCLEOTIDE SEQUENCE</scope>
    <source>
        <strain evidence="4">FSSC 5 MPI-SDFR-AT-0091</strain>
    </source>
</reference>
<feature type="domain" description="NmrA-like" evidence="3">
    <location>
        <begin position="7"/>
        <end position="144"/>
    </location>
</feature>
<sequence>MAQVQGRKITILGAGGSLGSPTLRALLTKDAHTITVVQRPESSSEFPSGVTVKTGNLEDETFLGDIFKGQDVVVLMPPLSHIVTLQEPAVRAAAKAGVPYLLPAEYGPDPFATKLIEENGLLQAKKKIRDLIDELGVSSWISVTVGVWLDVNLSNGLWGIDAKGRKATLYPGAGGRVTTSSITHTGEAIAAVLSLPETDLASYKKRAVYAPSFHTTHREMLDAVQRVSKTTDADWEITSRDVGDSLKEFNERIGQGDIMASYQKFILTHLLDGYGGDIEHKVDTKLLQKLEQPIFQAGHITIPTSQQCLSRGSKLSEIRMCIG</sequence>
<dbReference type="AlphaFoldDB" id="A0A9P9JVT4"/>
<dbReference type="GO" id="GO:0016491">
    <property type="term" value="F:oxidoreductase activity"/>
    <property type="evidence" value="ECO:0007669"/>
    <property type="project" value="UniProtKB-KW"/>
</dbReference>
<organism evidence="4 5">
    <name type="scientific">Fusarium solani</name>
    <name type="common">Filamentous fungus</name>
    <dbReference type="NCBI Taxonomy" id="169388"/>
    <lineage>
        <taxon>Eukaryota</taxon>
        <taxon>Fungi</taxon>
        <taxon>Dikarya</taxon>
        <taxon>Ascomycota</taxon>
        <taxon>Pezizomycotina</taxon>
        <taxon>Sordariomycetes</taxon>
        <taxon>Hypocreomycetidae</taxon>
        <taxon>Hypocreales</taxon>
        <taxon>Nectriaceae</taxon>
        <taxon>Fusarium</taxon>
        <taxon>Fusarium solani species complex</taxon>
    </lineage>
</organism>
<dbReference type="PANTHER" id="PTHR47706:SF7">
    <property type="entry name" value="CIPA-LIKE, PUTATIVE (AFU_ORTHOLOGUE AFUA_1G01630)-RELATED"/>
    <property type="match status" value="1"/>
</dbReference>
<proteinExistence type="predicted"/>
<dbReference type="Proteomes" id="UP000736672">
    <property type="component" value="Unassembled WGS sequence"/>
</dbReference>
<keyword evidence="1" id="KW-0521">NADP</keyword>
<keyword evidence="2" id="KW-0560">Oxidoreductase</keyword>
<evidence type="ECO:0000313" key="4">
    <source>
        <dbReference type="EMBL" id="KAH7239577.1"/>
    </source>
</evidence>
<dbReference type="Pfam" id="PF05368">
    <property type="entry name" value="NmrA"/>
    <property type="match status" value="1"/>
</dbReference>
<dbReference type="OrthoDB" id="419598at2759"/>
<dbReference type="PANTHER" id="PTHR47706">
    <property type="entry name" value="NMRA-LIKE FAMILY PROTEIN"/>
    <property type="match status" value="1"/>
</dbReference>
<dbReference type="SUPFAM" id="SSF51735">
    <property type="entry name" value="NAD(P)-binding Rossmann-fold domains"/>
    <property type="match status" value="1"/>
</dbReference>
<dbReference type="InterPro" id="IPR008030">
    <property type="entry name" value="NmrA-like"/>
</dbReference>
<gene>
    <name evidence="4" type="ORF">B0J15DRAFT_538230</name>
</gene>
<dbReference type="Gene3D" id="3.40.50.720">
    <property type="entry name" value="NAD(P)-binding Rossmann-like Domain"/>
    <property type="match status" value="1"/>
</dbReference>
<accession>A0A9P9JVT4</accession>